<dbReference type="WBParaSite" id="Hba_02759">
    <property type="protein sequence ID" value="Hba_02759"/>
    <property type="gene ID" value="Hba_02759"/>
</dbReference>
<accession>A0A1I7WDD5</accession>
<keyword evidence="2" id="KW-1185">Reference proteome</keyword>
<evidence type="ECO:0000256" key="1">
    <source>
        <dbReference type="SAM" id="MobiDB-lite"/>
    </source>
</evidence>
<proteinExistence type="predicted"/>
<feature type="compositionally biased region" description="Polar residues" evidence="1">
    <location>
        <begin position="40"/>
        <end position="58"/>
    </location>
</feature>
<evidence type="ECO:0000313" key="2">
    <source>
        <dbReference type="Proteomes" id="UP000095283"/>
    </source>
</evidence>
<name>A0A1I7WDD5_HETBA</name>
<feature type="region of interest" description="Disordered" evidence="1">
    <location>
        <begin position="1"/>
        <end position="58"/>
    </location>
</feature>
<organism evidence="2 3">
    <name type="scientific">Heterorhabditis bacteriophora</name>
    <name type="common">Entomopathogenic nematode worm</name>
    <dbReference type="NCBI Taxonomy" id="37862"/>
    <lineage>
        <taxon>Eukaryota</taxon>
        <taxon>Metazoa</taxon>
        <taxon>Ecdysozoa</taxon>
        <taxon>Nematoda</taxon>
        <taxon>Chromadorea</taxon>
        <taxon>Rhabditida</taxon>
        <taxon>Rhabditina</taxon>
        <taxon>Rhabditomorpha</taxon>
        <taxon>Strongyloidea</taxon>
        <taxon>Heterorhabditidae</taxon>
        <taxon>Heterorhabditis</taxon>
    </lineage>
</organism>
<dbReference type="Proteomes" id="UP000095283">
    <property type="component" value="Unplaced"/>
</dbReference>
<evidence type="ECO:0000313" key="3">
    <source>
        <dbReference type="WBParaSite" id="Hba_02759"/>
    </source>
</evidence>
<reference evidence="3" key="1">
    <citation type="submission" date="2016-11" db="UniProtKB">
        <authorList>
            <consortium name="WormBaseParasite"/>
        </authorList>
    </citation>
    <scope>IDENTIFICATION</scope>
</reference>
<sequence length="225" mass="25187">MAGQDTKLESKAHTYKRPQDCLITSPTSALASASHERNHTSISEQANRPDHWSQSFSRSYGSNLPTSLTYIILSTRGPDADIGTMQHRLIASLGFSRSTRHHRNRGALRKQRPYLRMNRFQGVQKKTLARSLSDVTEFECVTAQATQRATISMSALENINSIPFRYPREKKLLPLDDTSILGSTDPHSTLFTWNPSPLQSSRIELKYLLLPPRSALMEAPAGPTP</sequence>
<feature type="compositionally biased region" description="Basic and acidic residues" evidence="1">
    <location>
        <begin position="1"/>
        <end position="12"/>
    </location>
</feature>
<feature type="compositionally biased region" description="Polar residues" evidence="1">
    <location>
        <begin position="22"/>
        <end position="31"/>
    </location>
</feature>
<protein>
    <submittedName>
        <fullName evidence="3">Uncharacterized protein</fullName>
    </submittedName>
</protein>
<dbReference type="AlphaFoldDB" id="A0A1I7WDD5"/>